<dbReference type="AlphaFoldDB" id="A0A9Q0H0R8"/>
<evidence type="ECO:0000256" key="1">
    <source>
        <dbReference type="SAM" id="Phobius"/>
    </source>
</evidence>
<evidence type="ECO:0000313" key="3">
    <source>
        <dbReference type="Proteomes" id="UP001141806"/>
    </source>
</evidence>
<comment type="caution">
    <text evidence="2">The sequence shown here is derived from an EMBL/GenBank/DDBJ whole genome shotgun (WGS) entry which is preliminary data.</text>
</comment>
<dbReference type="EMBL" id="JAMYWD010000010">
    <property type="protein sequence ID" value="KAJ4957418.1"/>
    <property type="molecule type" value="Genomic_DNA"/>
</dbReference>
<organism evidence="2 3">
    <name type="scientific">Protea cynaroides</name>
    <dbReference type="NCBI Taxonomy" id="273540"/>
    <lineage>
        <taxon>Eukaryota</taxon>
        <taxon>Viridiplantae</taxon>
        <taxon>Streptophyta</taxon>
        <taxon>Embryophyta</taxon>
        <taxon>Tracheophyta</taxon>
        <taxon>Spermatophyta</taxon>
        <taxon>Magnoliopsida</taxon>
        <taxon>Proteales</taxon>
        <taxon>Proteaceae</taxon>
        <taxon>Protea</taxon>
    </lineage>
</organism>
<keyword evidence="1" id="KW-1133">Transmembrane helix</keyword>
<accession>A0A9Q0H0R8</accession>
<proteinExistence type="predicted"/>
<protein>
    <submittedName>
        <fullName evidence="2">Uncharacterized protein</fullName>
    </submittedName>
</protein>
<keyword evidence="1" id="KW-0812">Transmembrane</keyword>
<name>A0A9Q0H0R8_9MAGN</name>
<keyword evidence="1" id="KW-0472">Membrane</keyword>
<gene>
    <name evidence="2" type="ORF">NE237_024529</name>
</gene>
<feature type="transmembrane region" description="Helical" evidence="1">
    <location>
        <begin position="49"/>
        <end position="66"/>
    </location>
</feature>
<feature type="transmembrane region" description="Helical" evidence="1">
    <location>
        <begin position="17"/>
        <end position="37"/>
    </location>
</feature>
<reference evidence="2" key="1">
    <citation type="journal article" date="2023" name="Plant J.">
        <title>The genome of the king protea, Protea cynaroides.</title>
        <authorList>
            <person name="Chang J."/>
            <person name="Duong T.A."/>
            <person name="Schoeman C."/>
            <person name="Ma X."/>
            <person name="Roodt D."/>
            <person name="Barker N."/>
            <person name="Li Z."/>
            <person name="Van de Peer Y."/>
            <person name="Mizrachi E."/>
        </authorList>
    </citation>
    <scope>NUCLEOTIDE SEQUENCE</scope>
    <source>
        <tissue evidence="2">Young leaves</tissue>
    </source>
</reference>
<feature type="transmembrane region" description="Helical" evidence="1">
    <location>
        <begin position="94"/>
        <end position="115"/>
    </location>
</feature>
<sequence length="116" mass="13299">MPLKCVEISKSKKISSFYLIPIYVYIGFFSIDVFFRASLALGHGIIEPLLNVTFLLVCRISLFVQIEKTGWLNPTGSDICMFFHRNSNFFGKEILGGTNMVTFWFVYLFMPCGMVM</sequence>
<dbReference type="Proteomes" id="UP001141806">
    <property type="component" value="Unassembled WGS sequence"/>
</dbReference>
<keyword evidence="3" id="KW-1185">Reference proteome</keyword>
<evidence type="ECO:0000313" key="2">
    <source>
        <dbReference type="EMBL" id="KAJ4957418.1"/>
    </source>
</evidence>